<sequence>MERVIIFLVLLITTTITAQNKAEMDVKKSIDTFFEGFHKGDTLLMKSVMYNNMLTQTTYKDREGKGKLVTDDVAKMIQTIANRPADQKWEERLLDYNIQIDGTMAHVWTPYEFWVNHQFSHCGVNSFQLFNDEGQWKIIYLMDTRRREGCNQ</sequence>
<proteinExistence type="predicted"/>
<keyword evidence="1" id="KW-0808">Transferase</keyword>
<dbReference type="EMBL" id="DPRK01000056">
    <property type="protein sequence ID" value="HCY80704.1"/>
    <property type="molecule type" value="Genomic_DNA"/>
</dbReference>
<dbReference type="GO" id="GO:0032259">
    <property type="term" value="P:methylation"/>
    <property type="evidence" value="ECO:0007669"/>
    <property type="project" value="UniProtKB-KW"/>
</dbReference>
<accession>A0A3D6BPB0</accession>
<protein>
    <submittedName>
        <fullName evidence="1">3-methyl-2-oxobutanoate hydroxymethyltransferase</fullName>
    </submittedName>
</protein>
<dbReference type="Proteomes" id="UP000263268">
    <property type="component" value="Unassembled WGS sequence"/>
</dbReference>
<dbReference type="GO" id="GO:0008168">
    <property type="term" value="F:methyltransferase activity"/>
    <property type="evidence" value="ECO:0007669"/>
    <property type="project" value="UniProtKB-KW"/>
</dbReference>
<dbReference type="Pfam" id="PF12893">
    <property type="entry name" value="Lumazine_bd_2"/>
    <property type="match status" value="1"/>
</dbReference>
<dbReference type="InterPro" id="IPR039437">
    <property type="entry name" value="FrzH/put_lumazine-bd"/>
</dbReference>
<name>A0A3D6BPB0_9FLAO</name>
<gene>
    <name evidence="1" type="ORF">DHV22_03410</name>
</gene>
<comment type="caution">
    <text evidence="1">The sequence shown here is derived from an EMBL/GenBank/DDBJ whole genome shotgun (WGS) entry which is preliminary data.</text>
</comment>
<dbReference type="RefSeq" id="WP_417873072.1">
    <property type="nucleotide sequence ID" value="NZ_JBLWXD010000006.1"/>
</dbReference>
<dbReference type="InterPro" id="IPR032710">
    <property type="entry name" value="NTF2-like_dom_sf"/>
</dbReference>
<keyword evidence="1" id="KW-0489">Methyltransferase</keyword>
<organism evidence="1 2">
    <name type="scientific">Xanthomarina gelatinilytica</name>
    <dbReference type="NCBI Taxonomy" id="1137281"/>
    <lineage>
        <taxon>Bacteria</taxon>
        <taxon>Pseudomonadati</taxon>
        <taxon>Bacteroidota</taxon>
        <taxon>Flavobacteriia</taxon>
        <taxon>Flavobacteriales</taxon>
        <taxon>Flavobacteriaceae</taxon>
        <taxon>Xanthomarina</taxon>
    </lineage>
</organism>
<dbReference type="SUPFAM" id="SSF54427">
    <property type="entry name" value="NTF2-like"/>
    <property type="match status" value="1"/>
</dbReference>
<dbReference type="Gene3D" id="3.10.450.50">
    <property type="match status" value="1"/>
</dbReference>
<evidence type="ECO:0000313" key="1">
    <source>
        <dbReference type="EMBL" id="HCY80704.1"/>
    </source>
</evidence>
<evidence type="ECO:0000313" key="2">
    <source>
        <dbReference type="Proteomes" id="UP000263268"/>
    </source>
</evidence>
<reference evidence="1 2" key="1">
    <citation type="journal article" date="2018" name="Nat. Biotechnol.">
        <title>A standardized bacterial taxonomy based on genome phylogeny substantially revises the tree of life.</title>
        <authorList>
            <person name="Parks D.H."/>
            <person name="Chuvochina M."/>
            <person name="Waite D.W."/>
            <person name="Rinke C."/>
            <person name="Skarshewski A."/>
            <person name="Chaumeil P.A."/>
            <person name="Hugenholtz P."/>
        </authorList>
    </citation>
    <scope>NUCLEOTIDE SEQUENCE [LARGE SCALE GENOMIC DNA]</scope>
    <source>
        <strain evidence="1">UBA10227</strain>
    </source>
</reference>
<dbReference type="AlphaFoldDB" id="A0A3D6BPB0"/>